<feature type="domain" description="DBC1/CARP1 catalytically inactive NUDIX hydrolase" evidence="5">
    <location>
        <begin position="442"/>
        <end position="517"/>
    </location>
</feature>
<dbReference type="Pfam" id="PF14444">
    <property type="entry name" value="S1-like"/>
    <property type="match status" value="1"/>
</dbReference>
<dbReference type="GO" id="GO:0005634">
    <property type="term" value="C:nucleus"/>
    <property type="evidence" value="ECO:0007669"/>
    <property type="project" value="TreeGrafter"/>
</dbReference>
<feature type="compositionally biased region" description="Polar residues" evidence="4">
    <location>
        <begin position="1"/>
        <end position="11"/>
    </location>
</feature>
<keyword evidence="2" id="KW-0963">Cytoplasm</keyword>
<evidence type="ECO:0000256" key="4">
    <source>
        <dbReference type="SAM" id="MobiDB-lite"/>
    </source>
</evidence>
<dbReference type="Pfam" id="PF14443">
    <property type="entry name" value="DBC1"/>
    <property type="match status" value="1"/>
</dbReference>
<dbReference type="InterPro" id="IPR025954">
    <property type="entry name" value="DBC1/CARP1_inactive_NUDIX"/>
</dbReference>
<feature type="region of interest" description="Disordered" evidence="4">
    <location>
        <begin position="1"/>
        <end position="22"/>
    </location>
</feature>
<dbReference type="InterPro" id="IPR025224">
    <property type="entry name" value="CCAR1/CCAR2"/>
</dbReference>
<sequence length="517" mass="59538">MSFGGQQNQPWQRKGGFYQGTGQNSMFMQQQQQHAASQSAFGHSAIFSQGGAAPSVSYPQQRSNTLNPVAFQQPNNGGQSVTNSIGTVTKINNDCGLINDEVFFYRNACKGVIPKLGDRVMFEATYSTTGQFKWNATMLQLMGNSMGHQTQQLPSLMGNSAGGRSGSGYNAVPPPNEYQLAQMQMQQQRHGSPRHSSPMRGDRSIGRNDRDRDRRERDRNIRSRDRDDDLERERKRRRGDPERSRERTMSGMGRGHDRDRERDRPRPESKPDLALERRERERDREREREREKERERERERERGERAERSPHRPAAKGRRTRAIRRYVVQIPKNILAYKSADIQELRQRYATLYIPSDFFNANILWPKVFTPENAFSLRRPCQFHIMHRIVDSPFNDQNNDILEPSDANYLYSAKVMLMACPPIADLYQKCFEDEENENEQHTVHPSRLISFLVGTRGRNEPMAIGGPWSPSLDGENPDKDPAVLIRTAIRTCKALTGIDLSQCTQWYVLLDICKYLL</sequence>
<dbReference type="AlphaFoldDB" id="W8BEP4"/>
<keyword evidence="3" id="KW-0597">Phosphoprotein</keyword>
<dbReference type="GO" id="GO:0005737">
    <property type="term" value="C:cytoplasm"/>
    <property type="evidence" value="ECO:0007669"/>
    <property type="project" value="UniProtKB-SubCell"/>
</dbReference>
<dbReference type="EMBL" id="GAMC01009413">
    <property type="protein sequence ID" value="JAB97142.1"/>
    <property type="molecule type" value="mRNA"/>
</dbReference>
<dbReference type="GO" id="GO:0006355">
    <property type="term" value="P:regulation of DNA-templated transcription"/>
    <property type="evidence" value="ECO:0007669"/>
    <property type="project" value="InterPro"/>
</dbReference>
<reference evidence="6" key="1">
    <citation type="submission" date="2013-07" db="EMBL/GenBank/DDBJ databases">
        <authorList>
            <person name="Geib S."/>
        </authorList>
    </citation>
    <scope>NUCLEOTIDE SEQUENCE</scope>
</reference>
<evidence type="ECO:0000256" key="1">
    <source>
        <dbReference type="ARBA" id="ARBA00004496"/>
    </source>
</evidence>
<gene>
    <name evidence="6" type="primary">K1967</name>
</gene>
<comment type="subcellular location">
    <subcellularLocation>
        <location evidence="1">Cytoplasm</location>
    </subcellularLocation>
</comment>
<accession>W8BEP4</accession>
<dbReference type="OrthoDB" id="21006at2759"/>
<dbReference type="PANTHER" id="PTHR14304">
    <property type="entry name" value="CELL DIVISION CYCLE AND APOPTOSIS REGULATOR PROTEIN"/>
    <property type="match status" value="1"/>
</dbReference>
<evidence type="ECO:0000256" key="2">
    <source>
        <dbReference type="ARBA" id="ARBA00022490"/>
    </source>
</evidence>
<dbReference type="InterPro" id="IPR025223">
    <property type="entry name" value="S1-like_RNA-bd_dom"/>
</dbReference>
<protein>
    <submittedName>
        <fullName evidence="6">DBIRD complex subunit KIAA1967</fullName>
    </submittedName>
</protein>
<reference evidence="6" key="2">
    <citation type="journal article" date="2014" name="BMC Genomics">
        <title>A genomic perspective to assessing quality of mass-reared SIT flies used in Mediterranean fruit fly (Ceratitis capitata) eradication in California.</title>
        <authorList>
            <person name="Calla B."/>
            <person name="Hall B."/>
            <person name="Hou S."/>
            <person name="Geib S.M."/>
        </authorList>
    </citation>
    <scope>NUCLEOTIDE SEQUENCE</scope>
</reference>
<feature type="compositionally biased region" description="Basic and acidic residues" evidence="4">
    <location>
        <begin position="200"/>
        <end position="310"/>
    </location>
</feature>
<proteinExistence type="evidence at transcript level"/>
<feature type="region of interest" description="Disordered" evidence="4">
    <location>
        <begin position="150"/>
        <end position="319"/>
    </location>
</feature>
<dbReference type="PANTHER" id="PTHR14304:SF11">
    <property type="entry name" value="SAP DOMAIN-CONTAINING PROTEIN"/>
    <property type="match status" value="1"/>
</dbReference>
<name>W8BEP4_CERCA</name>
<evidence type="ECO:0000256" key="3">
    <source>
        <dbReference type="ARBA" id="ARBA00022553"/>
    </source>
</evidence>
<evidence type="ECO:0000259" key="5">
    <source>
        <dbReference type="SMART" id="SM01122"/>
    </source>
</evidence>
<organism evidence="6">
    <name type="scientific">Ceratitis capitata</name>
    <name type="common">Mediterranean fruit fly</name>
    <name type="synonym">Tephritis capitata</name>
    <dbReference type="NCBI Taxonomy" id="7213"/>
    <lineage>
        <taxon>Eukaryota</taxon>
        <taxon>Metazoa</taxon>
        <taxon>Ecdysozoa</taxon>
        <taxon>Arthropoda</taxon>
        <taxon>Hexapoda</taxon>
        <taxon>Insecta</taxon>
        <taxon>Pterygota</taxon>
        <taxon>Neoptera</taxon>
        <taxon>Endopterygota</taxon>
        <taxon>Diptera</taxon>
        <taxon>Brachycera</taxon>
        <taxon>Muscomorpha</taxon>
        <taxon>Tephritoidea</taxon>
        <taxon>Tephritidae</taxon>
        <taxon>Ceratitis</taxon>
        <taxon>Ceratitis</taxon>
    </lineage>
</organism>
<evidence type="ECO:0000313" key="6">
    <source>
        <dbReference type="EMBL" id="JAB97142.1"/>
    </source>
</evidence>
<dbReference type="SMART" id="SM01122">
    <property type="entry name" value="DBC1"/>
    <property type="match status" value="1"/>
</dbReference>